<keyword evidence="5 9" id="KW-0812">Transmembrane</keyword>
<dbReference type="OrthoDB" id="4349881at2"/>
<evidence type="ECO:0000256" key="3">
    <source>
        <dbReference type="ARBA" id="ARBA00022553"/>
    </source>
</evidence>
<dbReference type="EC" id="2.7.13.3" evidence="2"/>
<dbReference type="AlphaFoldDB" id="A0A1V2IHH0"/>
<name>A0A1V2IHH0_9ACTN</name>
<comment type="caution">
    <text evidence="11">The sequence shown here is derived from an EMBL/GenBank/DDBJ whole genome shotgun (WGS) entry which is preliminary data.</text>
</comment>
<evidence type="ECO:0000313" key="11">
    <source>
        <dbReference type="EMBL" id="ONH31881.1"/>
    </source>
</evidence>
<feature type="compositionally biased region" description="Gly residues" evidence="8">
    <location>
        <begin position="895"/>
        <end position="906"/>
    </location>
</feature>
<organism evidence="11 12">
    <name type="scientific">Pseudofrankia asymbiotica</name>
    <dbReference type="NCBI Taxonomy" id="1834516"/>
    <lineage>
        <taxon>Bacteria</taxon>
        <taxon>Bacillati</taxon>
        <taxon>Actinomycetota</taxon>
        <taxon>Actinomycetes</taxon>
        <taxon>Frankiales</taxon>
        <taxon>Frankiaceae</taxon>
        <taxon>Pseudofrankia</taxon>
    </lineage>
</organism>
<feature type="region of interest" description="Disordered" evidence="8">
    <location>
        <begin position="686"/>
        <end position="778"/>
    </location>
</feature>
<dbReference type="Gene3D" id="3.30.565.10">
    <property type="entry name" value="Histidine kinase-like ATPase, C-terminal domain"/>
    <property type="match status" value="1"/>
</dbReference>
<feature type="region of interest" description="Disordered" evidence="8">
    <location>
        <begin position="790"/>
        <end position="991"/>
    </location>
</feature>
<dbReference type="STRING" id="1834516.BL253_06955"/>
<dbReference type="PROSITE" id="PS50109">
    <property type="entry name" value="HIS_KIN"/>
    <property type="match status" value="1"/>
</dbReference>
<reference evidence="12" key="1">
    <citation type="submission" date="2016-10" db="EMBL/GenBank/DDBJ databases">
        <title>Frankia sp. NRRL B-16386 Genome sequencing.</title>
        <authorList>
            <person name="Ghodhbane-Gtari F."/>
            <person name="Swanson E."/>
            <person name="Gueddou A."/>
            <person name="Hezbri K."/>
            <person name="Ktari K."/>
            <person name="Nouioui I."/>
            <person name="Morris K."/>
            <person name="Simpson S."/>
            <person name="Abebe-Akele F."/>
            <person name="Thomas K."/>
            <person name="Gtari M."/>
            <person name="Tisa L.S."/>
        </authorList>
    </citation>
    <scope>NUCLEOTIDE SEQUENCE [LARGE SCALE GENOMIC DNA]</scope>
    <source>
        <strain evidence="12">NRRL B-16386</strain>
    </source>
</reference>
<keyword evidence="12" id="KW-1185">Reference proteome</keyword>
<evidence type="ECO:0000256" key="6">
    <source>
        <dbReference type="ARBA" id="ARBA00022777"/>
    </source>
</evidence>
<protein>
    <recommendedName>
        <fullName evidence="2">histidine kinase</fullName>
        <ecNumber evidence="2">2.7.13.3</ecNumber>
    </recommendedName>
</protein>
<comment type="catalytic activity">
    <reaction evidence="1">
        <text>ATP + protein L-histidine = ADP + protein N-phospho-L-histidine.</text>
        <dbReference type="EC" id="2.7.13.3"/>
    </reaction>
</comment>
<feature type="compositionally biased region" description="Low complexity" evidence="8">
    <location>
        <begin position="719"/>
        <end position="736"/>
    </location>
</feature>
<feature type="compositionally biased region" description="Low complexity" evidence="8">
    <location>
        <begin position="802"/>
        <end position="838"/>
    </location>
</feature>
<dbReference type="PANTHER" id="PTHR45436:SF5">
    <property type="entry name" value="SENSOR HISTIDINE KINASE TRCS"/>
    <property type="match status" value="1"/>
</dbReference>
<accession>A0A1V2IHH0</accession>
<dbReference type="RefSeq" id="WP_076814654.1">
    <property type="nucleotide sequence ID" value="NZ_MOMC01000014.1"/>
</dbReference>
<dbReference type="InterPro" id="IPR003594">
    <property type="entry name" value="HATPase_dom"/>
</dbReference>
<dbReference type="CDD" id="cd06225">
    <property type="entry name" value="HAMP"/>
    <property type="match status" value="1"/>
</dbReference>
<dbReference type="InterPro" id="IPR005467">
    <property type="entry name" value="His_kinase_dom"/>
</dbReference>
<dbReference type="InterPro" id="IPR013587">
    <property type="entry name" value="Nitrate/nitrite_sensing"/>
</dbReference>
<evidence type="ECO:0000256" key="1">
    <source>
        <dbReference type="ARBA" id="ARBA00000085"/>
    </source>
</evidence>
<dbReference type="Pfam" id="PF02518">
    <property type="entry name" value="HATPase_c"/>
    <property type="match status" value="1"/>
</dbReference>
<feature type="transmembrane region" description="Helical" evidence="9">
    <location>
        <begin position="312"/>
        <end position="334"/>
    </location>
</feature>
<dbReference type="GO" id="GO:0000160">
    <property type="term" value="P:phosphorelay signal transduction system"/>
    <property type="evidence" value="ECO:0007669"/>
    <property type="project" value="TreeGrafter"/>
</dbReference>
<feature type="compositionally biased region" description="Pro residues" evidence="8">
    <location>
        <begin position="737"/>
        <end position="754"/>
    </location>
</feature>
<dbReference type="Gene3D" id="6.10.340.10">
    <property type="match status" value="1"/>
</dbReference>
<dbReference type="InterPro" id="IPR036890">
    <property type="entry name" value="HATPase_C_sf"/>
</dbReference>
<feature type="domain" description="Histidine kinase" evidence="10">
    <location>
        <begin position="522"/>
        <end position="627"/>
    </location>
</feature>
<dbReference type="Pfam" id="PF08376">
    <property type="entry name" value="NIT"/>
    <property type="match status" value="1"/>
</dbReference>
<dbReference type="GO" id="GO:0004673">
    <property type="term" value="F:protein histidine kinase activity"/>
    <property type="evidence" value="ECO:0007669"/>
    <property type="project" value="UniProtKB-EC"/>
</dbReference>
<evidence type="ECO:0000256" key="9">
    <source>
        <dbReference type="SAM" id="Phobius"/>
    </source>
</evidence>
<dbReference type="PANTHER" id="PTHR45436">
    <property type="entry name" value="SENSOR HISTIDINE KINASE YKOH"/>
    <property type="match status" value="1"/>
</dbReference>
<dbReference type="InterPro" id="IPR050428">
    <property type="entry name" value="TCS_sensor_his_kinase"/>
</dbReference>
<dbReference type="GO" id="GO:0005886">
    <property type="term" value="C:plasma membrane"/>
    <property type="evidence" value="ECO:0007669"/>
    <property type="project" value="TreeGrafter"/>
</dbReference>
<keyword evidence="3" id="KW-0597">Phosphoprotein</keyword>
<keyword evidence="7 9" id="KW-1133">Transmembrane helix</keyword>
<evidence type="ECO:0000256" key="2">
    <source>
        <dbReference type="ARBA" id="ARBA00012438"/>
    </source>
</evidence>
<evidence type="ECO:0000256" key="5">
    <source>
        <dbReference type="ARBA" id="ARBA00022692"/>
    </source>
</evidence>
<evidence type="ECO:0000313" key="12">
    <source>
        <dbReference type="Proteomes" id="UP000188929"/>
    </source>
</evidence>
<evidence type="ECO:0000256" key="7">
    <source>
        <dbReference type="ARBA" id="ARBA00022989"/>
    </source>
</evidence>
<sequence>MLQNWPIRSKLVVILIVPLVALAVLSAIQVRGNVESVSSANRTKALAGFAIRANALIAALQTERNGSHTVIGTGYGAPPVIVKQILTDVRPLVDRAADDYNTAARDLPGSARNSLGGTLAGIDDRLSKLPAYRQTVDRRQATLPQDIVYYDGLINDLLELDARVASGSRNADLISGAATLTAISREKEAAAQVRGNIARIFFLQQSDPDLILQIQGQAGTEDGWQSQLRITATPAERELYEATVTPLARNVATMRDTVLRSLMMSDRQTIERETWLTVSAQKISKMEDVERRIATDLAATADRIATDATRQAAINSLAVALVLALSVLIALLVASPMIRQLRRLREGALEVADHSLPDVVERLHRGEPVDLAAEAFPVPATTRDEIGQMADAFSTVHEVAVRTAVEQAAMRKSIGDTFLNLARRSQALIHRQLKIIDALERKETDPDELEELFRLDHLATRMRRHAEDLIVLSGSKPARGWRRPVPIKDVIRGAVAEVEDYTRVKVLPVGGGAISGHAVGDVIHMLAEFIENATSFSPPHTPVHVTGHEVSNGFAIEIEDRGLGMNPAEFKSLNDRLENPPPFDLTTSERLGLFVVGRLAERHGIKVRLRTSPYGGTMAIVLIPGTLLRPNEGVVDELTPAGTGGGRELAAVGAGGADPEPLELGAPGGRAAGVPGGMLALPPVDAGPAGANGRAGDRGLAADEPGSMTRDLALPPGPTSGALALAGPAGTLDPGELPAPPPLSSPMPPVPPELPGDESGPRAMFGGQPPRGDDEPLLDDLPVFATVRSSWFIADRPRRDAAAPPADDPLLGAPAVPAGPLTAPARPARPAYPTAYSAPVPPPPHPADDAPDPRFGALPNRTSPRHFQPGGPQPGGSQPGGPSYLAPEDPPGPATPGGGIAGGGRTRGQRGSQATPQPTTEVGLPRRMRRANLAPELRRDNPAQNRPPQVVAGPRSPEEIRSMMSSFQSNFGRGLADAQGSSDGDDQRKVT</sequence>
<gene>
    <name evidence="11" type="ORF">BL253_06955</name>
</gene>
<keyword evidence="9" id="KW-0472">Membrane</keyword>
<dbReference type="EMBL" id="MOMC01000014">
    <property type="protein sequence ID" value="ONH31881.1"/>
    <property type="molecule type" value="Genomic_DNA"/>
</dbReference>
<dbReference type="Proteomes" id="UP000188929">
    <property type="component" value="Unassembled WGS sequence"/>
</dbReference>
<keyword evidence="4" id="KW-0808">Transferase</keyword>
<dbReference type="SUPFAM" id="SSF55874">
    <property type="entry name" value="ATPase domain of HSP90 chaperone/DNA topoisomerase II/histidine kinase"/>
    <property type="match status" value="1"/>
</dbReference>
<proteinExistence type="predicted"/>
<evidence type="ECO:0000256" key="8">
    <source>
        <dbReference type="SAM" id="MobiDB-lite"/>
    </source>
</evidence>
<keyword evidence="6 11" id="KW-0418">Kinase</keyword>
<dbReference type="SMART" id="SM00387">
    <property type="entry name" value="HATPase_c"/>
    <property type="match status" value="1"/>
</dbReference>
<evidence type="ECO:0000256" key="4">
    <source>
        <dbReference type="ARBA" id="ARBA00022679"/>
    </source>
</evidence>
<evidence type="ECO:0000259" key="10">
    <source>
        <dbReference type="PROSITE" id="PS50109"/>
    </source>
</evidence>